<evidence type="ECO:0000259" key="3">
    <source>
        <dbReference type="Pfam" id="PF25583"/>
    </source>
</evidence>
<dbReference type="InterPro" id="IPR036388">
    <property type="entry name" value="WH-like_DNA-bd_sf"/>
</dbReference>
<dbReference type="InterPro" id="IPR026881">
    <property type="entry name" value="WYL_dom"/>
</dbReference>
<feature type="domain" description="Helix-turn-helix type 11" evidence="1">
    <location>
        <begin position="11"/>
        <end position="46"/>
    </location>
</feature>
<dbReference type="InterPro" id="IPR013196">
    <property type="entry name" value="HTH_11"/>
</dbReference>
<comment type="caution">
    <text evidence="4">The sequence shown here is derived from an EMBL/GenBank/DDBJ whole genome shotgun (WGS) entry which is preliminary data.</text>
</comment>
<gene>
    <name evidence="4" type="ORF">CJ673_04215</name>
</gene>
<dbReference type="PANTHER" id="PTHR34580">
    <property type="match status" value="1"/>
</dbReference>
<organism evidence="4 5">
    <name type="scientific">Aliarcobacter cryaerophilus</name>
    <dbReference type="NCBI Taxonomy" id="28198"/>
    <lineage>
        <taxon>Bacteria</taxon>
        <taxon>Pseudomonadati</taxon>
        <taxon>Campylobacterota</taxon>
        <taxon>Epsilonproteobacteria</taxon>
        <taxon>Campylobacterales</taxon>
        <taxon>Arcobacteraceae</taxon>
        <taxon>Aliarcobacter</taxon>
    </lineage>
</organism>
<protein>
    <submittedName>
        <fullName evidence="4">Transcriptional regulator</fullName>
    </submittedName>
</protein>
<name>A0A2S9T7G6_9BACT</name>
<evidence type="ECO:0000313" key="4">
    <source>
        <dbReference type="EMBL" id="PRM94772.1"/>
    </source>
</evidence>
<dbReference type="PANTHER" id="PTHR34580:SF1">
    <property type="entry name" value="PROTEIN PAFC"/>
    <property type="match status" value="1"/>
</dbReference>
<dbReference type="InterPro" id="IPR057727">
    <property type="entry name" value="WCX_dom"/>
</dbReference>
<dbReference type="Pfam" id="PF08279">
    <property type="entry name" value="HTH_11"/>
    <property type="match status" value="1"/>
</dbReference>
<dbReference type="RefSeq" id="WP_105915039.1">
    <property type="nucleotide sequence ID" value="NZ_NXGE01000002.1"/>
</dbReference>
<accession>A0A2S9T7G6</accession>
<reference evidence="4 5" key="1">
    <citation type="submission" date="2017-09" db="EMBL/GenBank/DDBJ databases">
        <title>Reassesment of A. cryaerophilus.</title>
        <authorList>
            <person name="Perez-Cataluna A."/>
            <person name="Collado L."/>
            <person name="Salgado O."/>
            <person name="Lefinanco V."/>
            <person name="Figueras M.J."/>
        </authorList>
    </citation>
    <scope>NUCLEOTIDE SEQUENCE [LARGE SCALE GENOMIC DNA]</scope>
    <source>
        <strain evidence="4 5">LMG 10210</strain>
    </source>
</reference>
<feature type="domain" description="WCX" evidence="3">
    <location>
        <begin position="222"/>
        <end position="298"/>
    </location>
</feature>
<dbReference type="InterPro" id="IPR051534">
    <property type="entry name" value="CBASS_pafABC_assoc_protein"/>
</dbReference>
<sequence>MQHDYDKILTRLTVILSRLYQAEQLKPSDLAKEFNVSERTIQRDFKDRLIHFPIYYENKHWKMQKDFKIEKNISIEDAITLDILENLSMNLGDKFHSKTSTILKKLKNRQYSPIFTKLNMEDISGEYESMISFEDAITQKYQIEVKYISRYKEEIIVINPIKIVNFEGLWYLVATDCKNILKSYYIKNITLLNKLDTKFEIPKKVEEILNNAISIWFSEDEPFEVILEIDNYVAKYFKSKPISNTQKIISEDEQKLTISVMATNDMEIIPIVKSWMPFIKVLSPSRIHESVRDVARKFLEN</sequence>
<dbReference type="Pfam" id="PF13280">
    <property type="entry name" value="WYL"/>
    <property type="match status" value="1"/>
</dbReference>
<dbReference type="Pfam" id="PF25583">
    <property type="entry name" value="WCX"/>
    <property type="match status" value="1"/>
</dbReference>
<dbReference type="AlphaFoldDB" id="A0A2S9T7G6"/>
<dbReference type="Proteomes" id="UP000238281">
    <property type="component" value="Unassembled WGS sequence"/>
</dbReference>
<proteinExistence type="predicted"/>
<evidence type="ECO:0000313" key="5">
    <source>
        <dbReference type="Proteomes" id="UP000238281"/>
    </source>
</evidence>
<dbReference type="EMBL" id="NXGE01000002">
    <property type="protein sequence ID" value="PRM94772.1"/>
    <property type="molecule type" value="Genomic_DNA"/>
</dbReference>
<dbReference type="Gene3D" id="1.10.10.10">
    <property type="entry name" value="Winged helix-like DNA-binding domain superfamily/Winged helix DNA-binding domain"/>
    <property type="match status" value="1"/>
</dbReference>
<feature type="domain" description="WYL" evidence="2">
    <location>
        <begin position="134"/>
        <end position="177"/>
    </location>
</feature>
<evidence type="ECO:0000259" key="1">
    <source>
        <dbReference type="Pfam" id="PF08279"/>
    </source>
</evidence>
<evidence type="ECO:0000259" key="2">
    <source>
        <dbReference type="Pfam" id="PF13280"/>
    </source>
</evidence>